<dbReference type="PANTHER" id="PTHR30383">
    <property type="entry name" value="THIOESTERASE 1/PROTEASE 1/LYSOPHOSPHOLIPASE L1"/>
    <property type="match status" value="1"/>
</dbReference>
<gene>
    <name evidence="3" type="ORF">Abiwalacus_11730</name>
</gene>
<dbReference type="InterPro" id="IPR036514">
    <property type="entry name" value="SGNH_hydro_sf"/>
</dbReference>
<dbReference type="Pfam" id="PF13472">
    <property type="entry name" value="Lipase_GDSL_2"/>
    <property type="match status" value="1"/>
</dbReference>
<organism evidence="3 4">
    <name type="scientific">Akkermansia biwaensis</name>
    <dbReference type="NCBI Taxonomy" id="2946555"/>
    <lineage>
        <taxon>Bacteria</taxon>
        <taxon>Pseudomonadati</taxon>
        <taxon>Verrucomicrobiota</taxon>
        <taxon>Verrucomicrobiia</taxon>
        <taxon>Verrucomicrobiales</taxon>
        <taxon>Akkermansiaceae</taxon>
        <taxon>Akkermansia</taxon>
    </lineage>
</organism>
<keyword evidence="4" id="KW-1185">Reference proteome</keyword>
<accession>A0ABM7ZFW2</accession>
<sequence>MTAVPPSPEIRAILNNAGELELAAVHAPDGAVIRVDLNAESPRMLCTQGQYLAPIQAPPGTRIRYRLFIGKKGLGEPETFVMPGIPDVPPIPSTLIPCTQNRDFLIYDWAARHEAVCRLVRKTQPELLFIGDSITHFWGGNPVDEPHRDILQKSPETWAACTEGMRAANLGFGYDRVENALWRLRHGELDGAASNAVCVVLIGTNNLAENTDEEILLGIRAVCGEIRNRLTGAFIILQGFYPRNSVREGTTERIAAINLRLKALASEQGFVYTEPGRLMTDESGRVPEELSADGLHPSAPGYERIASVLAPVIRRAAEERKNDAAKKPFLPSGVSVIEPPMEQSR</sequence>
<evidence type="ECO:0000256" key="1">
    <source>
        <dbReference type="SAM" id="MobiDB-lite"/>
    </source>
</evidence>
<feature type="region of interest" description="Disordered" evidence="1">
    <location>
        <begin position="320"/>
        <end position="345"/>
    </location>
</feature>
<feature type="domain" description="SGNH hydrolase-type esterase" evidence="2">
    <location>
        <begin position="129"/>
        <end position="304"/>
    </location>
</feature>
<protein>
    <recommendedName>
        <fullName evidence="2">SGNH hydrolase-type esterase domain-containing protein</fullName>
    </recommendedName>
</protein>
<name>A0ABM7ZFW2_9BACT</name>
<evidence type="ECO:0000313" key="4">
    <source>
        <dbReference type="Proteomes" id="UP001062263"/>
    </source>
</evidence>
<dbReference type="InterPro" id="IPR051532">
    <property type="entry name" value="Ester_Hydrolysis_Enzymes"/>
</dbReference>
<evidence type="ECO:0000313" key="3">
    <source>
        <dbReference type="EMBL" id="BDL43599.1"/>
    </source>
</evidence>
<evidence type="ECO:0000259" key="2">
    <source>
        <dbReference type="Pfam" id="PF13472"/>
    </source>
</evidence>
<dbReference type="EMBL" id="AP025943">
    <property type="protein sequence ID" value="BDL43599.1"/>
    <property type="molecule type" value="Genomic_DNA"/>
</dbReference>
<dbReference type="RefSeq" id="WP_215434252.1">
    <property type="nucleotide sequence ID" value="NZ_AP025943.1"/>
</dbReference>
<proteinExistence type="predicted"/>
<dbReference type="InterPro" id="IPR013830">
    <property type="entry name" value="SGNH_hydro"/>
</dbReference>
<dbReference type="Gene3D" id="3.40.50.1110">
    <property type="entry name" value="SGNH hydrolase"/>
    <property type="match status" value="1"/>
</dbReference>
<dbReference type="Proteomes" id="UP001062263">
    <property type="component" value="Chromosome"/>
</dbReference>
<dbReference type="SUPFAM" id="SSF52266">
    <property type="entry name" value="SGNH hydrolase"/>
    <property type="match status" value="1"/>
</dbReference>
<reference evidence="3" key="1">
    <citation type="submission" date="2022-06" db="EMBL/GenBank/DDBJ databases">
        <title>Akkermansia biwalacus sp. nov., an anaerobic mucin-degrading bacterium isolated from human intestine.</title>
        <authorList>
            <person name="Kobayashi Y."/>
            <person name="Inoue S."/>
            <person name="Kawahara T."/>
            <person name="Kohda N."/>
        </authorList>
    </citation>
    <scope>NUCLEOTIDE SEQUENCE</scope>
    <source>
        <strain evidence="3">WON2089</strain>
    </source>
</reference>